<organism evidence="2 3">
    <name type="scientific">Podospora appendiculata</name>
    <dbReference type="NCBI Taxonomy" id="314037"/>
    <lineage>
        <taxon>Eukaryota</taxon>
        <taxon>Fungi</taxon>
        <taxon>Dikarya</taxon>
        <taxon>Ascomycota</taxon>
        <taxon>Pezizomycotina</taxon>
        <taxon>Sordariomycetes</taxon>
        <taxon>Sordariomycetidae</taxon>
        <taxon>Sordariales</taxon>
        <taxon>Podosporaceae</taxon>
        <taxon>Podospora</taxon>
    </lineage>
</organism>
<proteinExistence type="predicted"/>
<evidence type="ECO:0008006" key="4">
    <source>
        <dbReference type="Google" id="ProtNLM"/>
    </source>
</evidence>
<evidence type="ECO:0000313" key="2">
    <source>
        <dbReference type="EMBL" id="KAK3687290.1"/>
    </source>
</evidence>
<dbReference type="EMBL" id="JAULSO010000002">
    <property type="protein sequence ID" value="KAK3687290.1"/>
    <property type="molecule type" value="Genomic_DNA"/>
</dbReference>
<sequence>MLGTCLTLVWELTIAASTFDEQHTRDRDQELHLFTGTKAQRPDDLVGMEIPTTLNQPWSGPLELHYTQVAGLSHPSQAFSSLPNNSPSHSFAVLLRANTANLHFSKKSSLSPVHC</sequence>
<feature type="chain" id="PRO_5041900360" description="Secreted protein" evidence="1">
    <location>
        <begin position="16"/>
        <end position="115"/>
    </location>
</feature>
<evidence type="ECO:0000313" key="3">
    <source>
        <dbReference type="Proteomes" id="UP001270362"/>
    </source>
</evidence>
<reference evidence="2" key="2">
    <citation type="submission" date="2023-06" db="EMBL/GenBank/DDBJ databases">
        <authorList>
            <consortium name="Lawrence Berkeley National Laboratory"/>
            <person name="Haridas S."/>
            <person name="Hensen N."/>
            <person name="Bonometti L."/>
            <person name="Westerberg I."/>
            <person name="Brannstrom I.O."/>
            <person name="Guillou S."/>
            <person name="Cros-Aarteil S."/>
            <person name="Calhoun S."/>
            <person name="Kuo A."/>
            <person name="Mondo S."/>
            <person name="Pangilinan J."/>
            <person name="Riley R."/>
            <person name="Labutti K."/>
            <person name="Andreopoulos B."/>
            <person name="Lipzen A."/>
            <person name="Chen C."/>
            <person name="Yanf M."/>
            <person name="Daum C."/>
            <person name="Ng V."/>
            <person name="Clum A."/>
            <person name="Steindorff A."/>
            <person name="Ohm R."/>
            <person name="Martin F."/>
            <person name="Silar P."/>
            <person name="Natvig D."/>
            <person name="Lalanne C."/>
            <person name="Gautier V."/>
            <person name="Ament-Velasquez S.L."/>
            <person name="Kruys A."/>
            <person name="Hutchinson M.I."/>
            <person name="Powell A.J."/>
            <person name="Barry K."/>
            <person name="Miller A.N."/>
            <person name="Grigoriev I.V."/>
            <person name="Debuchy R."/>
            <person name="Gladieux P."/>
            <person name="Thoren M.H."/>
            <person name="Johannesson H."/>
        </authorList>
    </citation>
    <scope>NUCLEOTIDE SEQUENCE</scope>
    <source>
        <strain evidence="2">CBS 314.62</strain>
    </source>
</reference>
<name>A0AAE0X723_9PEZI</name>
<dbReference type="AlphaFoldDB" id="A0AAE0X723"/>
<protein>
    <recommendedName>
        <fullName evidence="4">Secreted protein</fullName>
    </recommendedName>
</protein>
<evidence type="ECO:0000256" key="1">
    <source>
        <dbReference type="SAM" id="SignalP"/>
    </source>
</evidence>
<dbReference type="Proteomes" id="UP001270362">
    <property type="component" value="Unassembled WGS sequence"/>
</dbReference>
<gene>
    <name evidence="2" type="ORF">B0T22DRAFT_124710</name>
</gene>
<feature type="signal peptide" evidence="1">
    <location>
        <begin position="1"/>
        <end position="15"/>
    </location>
</feature>
<keyword evidence="3" id="KW-1185">Reference proteome</keyword>
<accession>A0AAE0X723</accession>
<reference evidence="2" key="1">
    <citation type="journal article" date="2023" name="Mol. Phylogenet. Evol.">
        <title>Genome-scale phylogeny and comparative genomics of the fungal order Sordariales.</title>
        <authorList>
            <person name="Hensen N."/>
            <person name="Bonometti L."/>
            <person name="Westerberg I."/>
            <person name="Brannstrom I.O."/>
            <person name="Guillou S."/>
            <person name="Cros-Aarteil S."/>
            <person name="Calhoun S."/>
            <person name="Haridas S."/>
            <person name="Kuo A."/>
            <person name="Mondo S."/>
            <person name="Pangilinan J."/>
            <person name="Riley R."/>
            <person name="LaButti K."/>
            <person name="Andreopoulos B."/>
            <person name="Lipzen A."/>
            <person name="Chen C."/>
            <person name="Yan M."/>
            <person name="Daum C."/>
            <person name="Ng V."/>
            <person name="Clum A."/>
            <person name="Steindorff A."/>
            <person name="Ohm R.A."/>
            <person name="Martin F."/>
            <person name="Silar P."/>
            <person name="Natvig D.O."/>
            <person name="Lalanne C."/>
            <person name="Gautier V."/>
            <person name="Ament-Velasquez S.L."/>
            <person name="Kruys A."/>
            <person name="Hutchinson M.I."/>
            <person name="Powell A.J."/>
            <person name="Barry K."/>
            <person name="Miller A.N."/>
            <person name="Grigoriev I.V."/>
            <person name="Debuchy R."/>
            <person name="Gladieux P."/>
            <person name="Hiltunen Thoren M."/>
            <person name="Johannesson H."/>
        </authorList>
    </citation>
    <scope>NUCLEOTIDE SEQUENCE</scope>
    <source>
        <strain evidence="2">CBS 314.62</strain>
    </source>
</reference>
<comment type="caution">
    <text evidence="2">The sequence shown here is derived from an EMBL/GenBank/DDBJ whole genome shotgun (WGS) entry which is preliminary data.</text>
</comment>
<keyword evidence="1" id="KW-0732">Signal</keyword>